<accession>A0A3A1Y5W9</accession>
<keyword evidence="3" id="KW-1185">Reference proteome</keyword>
<keyword evidence="1" id="KW-0732">Signal</keyword>
<protein>
    <submittedName>
        <fullName evidence="2">Uncharacterized protein</fullName>
    </submittedName>
</protein>
<dbReference type="EMBL" id="NRJF01000221">
    <property type="protein sequence ID" value="RIY32676.1"/>
    <property type="molecule type" value="Genomic_DNA"/>
</dbReference>
<dbReference type="RefSeq" id="WP_119535192.1">
    <property type="nucleotide sequence ID" value="NZ_NRJF01000221.1"/>
</dbReference>
<proteinExistence type="predicted"/>
<feature type="chain" id="PRO_5017240271" evidence="1">
    <location>
        <begin position="22"/>
        <end position="210"/>
    </location>
</feature>
<evidence type="ECO:0000313" key="3">
    <source>
        <dbReference type="Proteomes" id="UP000265964"/>
    </source>
</evidence>
<evidence type="ECO:0000256" key="1">
    <source>
        <dbReference type="SAM" id="SignalP"/>
    </source>
</evidence>
<reference evidence="2 3" key="1">
    <citation type="submission" date="2017-08" db="EMBL/GenBank/DDBJ databases">
        <title>Reclassification of Bisgaard taxon 37 and 44.</title>
        <authorList>
            <person name="Christensen H."/>
        </authorList>
    </citation>
    <scope>NUCLEOTIDE SEQUENCE [LARGE SCALE GENOMIC DNA]</scope>
    <source>
        <strain evidence="2 3">EEAB3T1</strain>
    </source>
</reference>
<name>A0A3A1Y5W9_9GAMM</name>
<dbReference type="Proteomes" id="UP000265964">
    <property type="component" value="Unassembled WGS sequence"/>
</dbReference>
<dbReference type="AlphaFoldDB" id="A0A3A1Y5W9"/>
<feature type="signal peptide" evidence="1">
    <location>
        <begin position="1"/>
        <end position="21"/>
    </location>
</feature>
<evidence type="ECO:0000313" key="2">
    <source>
        <dbReference type="EMBL" id="RIY32676.1"/>
    </source>
</evidence>
<gene>
    <name evidence="2" type="ORF">CKF59_06810</name>
</gene>
<dbReference type="OrthoDB" id="9900244at2"/>
<comment type="caution">
    <text evidence="2">The sequence shown here is derived from an EMBL/GenBank/DDBJ whole genome shotgun (WGS) entry which is preliminary data.</text>
</comment>
<sequence length="210" mass="24498">MIYKSLSLACLCALSILPSFASTANELEQKLDHLLQENSNFLPTAKNWYTFVKEDYSGSKVYTFEIMDTARAYLAVINKNYSLTPESYESKDINNLMEIIKTCDQYQEVAKQSSNFNKYTTDCFFFQTIFATSAYNYEALQTLALEALQDEYQELQAPSAEQRKIYQALLNYQNIKTSFTKYYLKPEDYGQHNLPLYFKKVFNLQLSLER</sequence>
<organism evidence="2 3">
    <name type="scientific">Psittacicella gerlachiana</name>
    <dbReference type="NCBI Taxonomy" id="2028574"/>
    <lineage>
        <taxon>Bacteria</taxon>
        <taxon>Pseudomonadati</taxon>
        <taxon>Pseudomonadota</taxon>
        <taxon>Gammaproteobacteria</taxon>
        <taxon>Pasteurellales</taxon>
        <taxon>Psittacicellaceae</taxon>
        <taxon>Psittacicella</taxon>
    </lineage>
</organism>